<protein>
    <submittedName>
        <fullName evidence="1">Uncharacterized protein</fullName>
    </submittedName>
</protein>
<evidence type="ECO:0000313" key="2">
    <source>
        <dbReference type="Proteomes" id="UP000712281"/>
    </source>
</evidence>
<gene>
    <name evidence="1" type="ORF">F2Q68_00043059</name>
</gene>
<dbReference type="AlphaFoldDB" id="A0A3N6QQM8"/>
<evidence type="ECO:0000313" key="1">
    <source>
        <dbReference type="EMBL" id="KAF2607673.1"/>
    </source>
</evidence>
<sequence length="133" mass="15330">MKIYHLLFSDIAVTPSHRHIITPSHHYLCSSLPSHNYLDSGQAHRHAVASPLLQLAVTSPLLQLAFISVNGEDESPRCYRGGRSTRGERRYKKMREDEEEEEKNIGFHRLRRRLAVEDDRSVVCLFTDGILDY</sequence>
<reference evidence="1" key="1">
    <citation type="submission" date="2019-12" db="EMBL/GenBank/DDBJ databases">
        <title>Genome sequencing and annotation of Brassica cretica.</title>
        <authorList>
            <person name="Studholme D.J."/>
            <person name="Sarris P.F."/>
        </authorList>
    </citation>
    <scope>NUCLEOTIDE SEQUENCE</scope>
    <source>
        <strain evidence="1">PFS-001/15</strain>
        <tissue evidence="1">Leaf</tissue>
    </source>
</reference>
<name>A0A3N6QQM8_BRACR</name>
<dbReference type="EMBL" id="QGKW02000276">
    <property type="protein sequence ID" value="KAF2607673.1"/>
    <property type="molecule type" value="Genomic_DNA"/>
</dbReference>
<dbReference type="OrthoDB" id="10523695at2759"/>
<proteinExistence type="predicted"/>
<comment type="caution">
    <text evidence="1">The sequence shown here is derived from an EMBL/GenBank/DDBJ whole genome shotgun (WGS) entry which is preliminary data.</text>
</comment>
<organism evidence="1 2">
    <name type="scientific">Brassica cretica</name>
    <name type="common">Mustard</name>
    <dbReference type="NCBI Taxonomy" id="69181"/>
    <lineage>
        <taxon>Eukaryota</taxon>
        <taxon>Viridiplantae</taxon>
        <taxon>Streptophyta</taxon>
        <taxon>Embryophyta</taxon>
        <taxon>Tracheophyta</taxon>
        <taxon>Spermatophyta</taxon>
        <taxon>Magnoliopsida</taxon>
        <taxon>eudicotyledons</taxon>
        <taxon>Gunneridae</taxon>
        <taxon>Pentapetalae</taxon>
        <taxon>rosids</taxon>
        <taxon>malvids</taxon>
        <taxon>Brassicales</taxon>
        <taxon>Brassicaceae</taxon>
        <taxon>Brassiceae</taxon>
        <taxon>Brassica</taxon>
    </lineage>
</organism>
<dbReference type="Proteomes" id="UP000712281">
    <property type="component" value="Unassembled WGS sequence"/>
</dbReference>
<accession>A0A3N6QQM8</accession>